<sequence length="149" mass="14450">MGVVGGAVRNAGKTVNRAADATTAAAGAVGGAAVNGIVGGVTGAAEGIKRGISSGSHSTPAAALALGALGVAGLVEWPILLAVGGGALILHRLGRKPEPRAKANLKPVPTEPELDQPVKKAGPQKSAAKTTAKKATGRRAGAAELRSTN</sequence>
<feature type="transmembrane region" description="Helical" evidence="2">
    <location>
        <begin position="63"/>
        <end position="90"/>
    </location>
</feature>
<dbReference type="OrthoDB" id="4753601at2"/>
<evidence type="ECO:0000313" key="4">
    <source>
        <dbReference type="Proteomes" id="UP000240424"/>
    </source>
</evidence>
<accession>A0A2U3P574</accession>
<organism evidence="3 4">
    <name type="scientific">Mycobacterium numidiamassiliense</name>
    <dbReference type="NCBI Taxonomy" id="1841861"/>
    <lineage>
        <taxon>Bacteria</taxon>
        <taxon>Bacillati</taxon>
        <taxon>Actinomycetota</taxon>
        <taxon>Actinomycetes</taxon>
        <taxon>Mycobacteriales</taxon>
        <taxon>Mycobacteriaceae</taxon>
        <taxon>Mycobacterium</taxon>
    </lineage>
</organism>
<reference evidence="3 4" key="1">
    <citation type="submission" date="2017-01" db="EMBL/GenBank/DDBJ databases">
        <authorList>
            <consortium name="Urmite Genomes"/>
        </authorList>
    </citation>
    <scope>NUCLEOTIDE SEQUENCE [LARGE SCALE GENOMIC DNA]</scope>
    <source>
        <strain evidence="3 4">AB215</strain>
    </source>
</reference>
<proteinExistence type="predicted"/>
<keyword evidence="2" id="KW-1133">Transmembrane helix</keyword>
<dbReference type="AlphaFoldDB" id="A0A2U3P574"/>
<feature type="region of interest" description="Disordered" evidence="1">
    <location>
        <begin position="94"/>
        <end position="149"/>
    </location>
</feature>
<keyword evidence="4" id="KW-1185">Reference proteome</keyword>
<evidence type="ECO:0000256" key="1">
    <source>
        <dbReference type="SAM" id="MobiDB-lite"/>
    </source>
</evidence>
<keyword evidence="2" id="KW-0472">Membrane</keyword>
<dbReference type="RefSeq" id="WP_077077788.1">
    <property type="nucleotide sequence ID" value="NZ_FUEZ01000003.1"/>
</dbReference>
<keyword evidence="2" id="KW-0812">Transmembrane</keyword>
<dbReference type="Proteomes" id="UP000240424">
    <property type="component" value="Unassembled WGS sequence"/>
</dbReference>
<evidence type="ECO:0000256" key="2">
    <source>
        <dbReference type="SAM" id="Phobius"/>
    </source>
</evidence>
<name>A0A2U3P574_9MYCO</name>
<dbReference type="EMBL" id="FUEZ01000003">
    <property type="protein sequence ID" value="SPM38908.1"/>
    <property type="molecule type" value="Genomic_DNA"/>
</dbReference>
<evidence type="ECO:0000313" key="3">
    <source>
        <dbReference type="EMBL" id="SPM38908.1"/>
    </source>
</evidence>
<protein>
    <submittedName>
        <fullName evidence="3">Membrane protein</fullName>
    </submittedName>
</protein>
<gene>
    <name evidence="3" type="ORF">MNAB215_1089</name>
</gene>
<dbReference type="STRING" id="1841861.GCA_900157365_05292"/>